<feature type="transmembrane region" description="Helical" evidence="2">
    <location>
        <begin position="220"/>
        <end position="238"/>
    </location>
</feature>
<feature type="transmembrane region" description="Helical" evidence="2">
    <location>
        <begin position="341"/>
        <end position="362"/>
    </location>
</feature>
<organism evidence="3 4">
    <name type="scientific">Spiroplasma turonicum</name>
    <dbReference type="NCBI Taxonomy" id="216946"/>
    <lineage>
        <taxon>Bacteria</taxon>
        <taxon>Bacillati</taxon>
        <taxon>Mycoplasmatota</taxon>
        <taxon>Mollicutes</taxon>
        <taxon>Entomoplasmatales</taxon>
        <taxon>Spiroplasmataceae</taxon>
        <taxon>Spiroplasma</taxon>
    </lineage>
</organism>
<evidence type="ECO:0000313" key="3">
    <source>
        <dbReference type="EMBL" id="AKU79796.1"/>
    </source>
</evidence>
<feature type="transmembrane region" description="Helical" evidence="2">
    <location>
        <begin position="110"/>
        <end position="131"/>
    </location>
</feature>
<dbReference type="PANTHER" id="PTHR43483:SF3">
    <property type="entry name" value="MEMBRANE TRANSPORTER PROTEIN HI_0806-RELATED"/>
    <property type="match status" value="1"/>
</dbReference>
<proteinExistence type="predicted"/>
<dbReference type="OrthoDB" id="357960at2"/>
<accession>A0A0K1P669</accession>
<keyword evidence="1" id="KW-0175">Coiled coil</keyword>
<sequence length="452" mass="51211">MEESEILKRFKTYKDSYINSYEELITMKNEYNNKLKNKIKNSKNYKADKKVYKEELVDIRNNYKTNKQDIQNKIKDELNKSLISFNEYVNDENKKNNTKIKILKINNIRLLAIIIIPVMMSIGLFVSYFVVNQIDLSNSHDLIALGISITLILFELALYLFLIIFSYKKTILDYYNNSLICTSIGFTASFFDTLGVGSFATNTGLLKAAKYIKDDKKLPGTLNIGMAIPNLFSGILFMTSVQVDIITLLSFVLSAVIGSIIGSTIVNKINKKLISLIMGIVLAITTLLMLLTVKGIEVFPSGTADGVSDVWWKLMLGCIAFIILGMFISFGIGLYAPAMAVISLLGINFLVVFPIMTCCSGLTMHINSYRFYKKNNYMPKTSLFMTIGGITGVIISYIFVFYILITLLHVDKNIITDVFKWLSVFVIAYSSFTLLRSYYKQTKNLHNIKSNY</sequence>
<dbReference type="RefSeq" id="WP_075048387.1">
    <property type="nucleotide sequence ID" value="NZ_CP012328.1"/>
</dbReference>
<keyword evidence="2" id="KW-0812">Transmembrane</keyword>
<feature type="transmembrane region" description="Helical" evidence="2">
    <location>
        <begin position="383"/>
        <end position="409"/>
    </location>
</feature>
<feature type="transmembrane region" description="Helical" evidence="2">
    <location>
        <begin position="273"/>
        <end position="293"/>
    </location>
</feature>
<protein>
    <submittedName>
        <fullName evidence="3">Uncharacterized protein</fullName>
    </submittedName>
</protein>
<dbReference type="Proteomes" id="UP000067243">
    <property type="component" value="Chromosome"/>
</dbReference>
<feature type="transmembrane region" description="Helical" evidence="2">
    <location>
        <begin position="421"/>
        <end position="439"/>
    </location>
</feature>
<feature type="transmembrane region" description="Helical" evidence="2">
    <location>
        <begin position="245"/>
        <end position="267"/>
    </location>
</feature>
<dbReference type="EMBL" id="CP012328">
    <property type="protein sequence ID" value="AKU79796.1"/>
    <property type="molecule type" value="Genomic_DNA"/>
</dbReference>
<dbReference type="KEGG" id="stur:STURON_00550"/>
<feature type="transmembrane region" description="Helical" evidence="2">
    <location>
        <begin position="143"/>
        <end position="167"/>
    </location>
</feature>
<dbReference type="PATRIC" id="fig|216946.3.peg.552"/>
<dbReference type="STRING" id="216946.STURO_v1c05480"/>
<keyword evidence="4" id="KW-1185">Reference proteome</keyword>
<keyword evidence="2" id="KW-0472">Membrane</keyword>
<evidence type="ECO:0000313" key="4">
    <source>
        <dbReference type="Proteomes" id="UP000067243"/>
    </source>
</evidence>
<name>A0A0K1P669_9MOLU</name>
<feature type="coiled-coil region" evidence="1">
    <location>
        <begin position="21"/>
        <end position="80"/>
    </location>
</feature>
<dbReference type="AlphaFoldDB" id="A0A0K1P669"/>
<gene>
    <name evidence="3" type="ORF">STURON_00550</name>
</gene>
<feature type="transmembrane region" description="Helical" evidence="2">
    <location>
        <begin position="179"/>
        <end position="200"/>
    </location>
</feature>
<feature type="transmembrane region" description="Helical" evidence="2">
    <location>
        <begin position="314"/>
        <end position="335"/>
    </location>
</feature>
<keyword evidence="2" id="KW-1133">Transmembrane helix</keyword>
<evidence type="ECO:0000256" key="1">
    <source>
        <dbReference type="SAM" id="Coils"/>
    </source>
</evidence>
<dbReference type="PANTHER" id="PTHR43483">
    <property type="entry name" value="MEMBRANE TRANSPORTER PROTEIN HI_0806-RELATED"/>
    <property type="match status" value="1"/>
</dbReference>
<reference evidence="3 4" key="1">
    <citation type="journal article" date="2015" name="Genome Announc.">
        <title>Complete Genome Sequence of Spiroplasma turonicum Strain Tab4cT, a Parasite of a Horse Fly, Haematopota sp. (Diptera: Tabanidae).</title>
        <authorList>
            <person name="Davis R.E."/>
            <person name="Shao J."/>
            <person name="Zhao Y."/>
            <person name="Gasparich G.E."/>
            <person name="Gaynor B.J."/>
            <person name="Donofrio N."/>
        </authorList>
    </citation>
    <scope>NUCLEOTIDE SEQUENCE [LARGE SCALE GENOMIC DNA]</scope>
    <source>
        <strain evidence="3 4">Tab4c</strain>
    </source>
</reference>
<evidence type="ECO:0000256" key="2">
    <source>
        <dbReference type="SAM" id="Phobius"/>
    </source>
</evidence>